<dbReference type="AlphaFoldDB" id="A0AAW6LQX2"/>
<proteinExistence type="predicted"/>
<comment type="caution">
    <text evidence="1">The sequence shown here is derived from an EMBL/GenBank/DDBJ whole genome shotgun (WGS) entry which is preliminary data.</text>
</comment>
<protein>
    <submittedName>
        <fullName evidence="1">Uncharacterized protein</fullName>
    </submittedName>
</protein>
<organism evidence="1 2">
    <name type="scientific">Rhodococcus qingshengii</name>
    <dbReference type="NCBI Taxonomy" id="334542"/>
    <lineage>
        <taxon>Bacteria</taxon>
        <taxon>Bacillati</taxon>
        <taxon>Actinomycetota</taxon>
        <taxon>Actinomycetes</taxon>
        <taxon>Mycobacteriales</taxon>
        <taxon>Nocardiaceae</taxon>
        <taxon>Rhodococcus</taxon>
        <taxon>Rhodococcus erythropolis group</taxon>
    </lineage>
</organism>
<gene>
    <name evidence="1" type="ORF">PXH69_28535</name>
</gene>
<dbReference type="EMBL" id="JARDXE010000023">
    <property type="protein sequence ID" value="MDE8648924.1"/>
    <property type="molecule type" value="Genomic_DNA"/>
</dbReference>
<accession>A0AAW6LQX2</accession>
<evidence type="ECO:0000313" key="2">
    <source>
        <dbReference type="Proteomes" id="UP001217325"/>
    </source>
</evidence>
<sequence length="76" mass="8751">MAAIHVAVSRWTCRGPWWRGWRRQNGLELHIEGHGYTQTYGTRDLDVARMMVLDYLATVDAPAPHDAEIRWTDSGK</sequence>
<evidence type="ECO:0000313" key="1">
    <source>
        <dbReference type="EMBL" id="MDE8648924.1"/>
    </source>
</evidence>
<dbReference type="Proteomes" id="UP001217325">
    <property type="component" value="Unassembled WGS sequence"/>
</dbReference>
<reference evidence="1" key="1">
    <citation type="submission" date="2023-02" db="EMBL/GenBank/DDBJ databases">
        <title>A novel hydrolase synthesized by Rhodococcus erythropolis HQ is responsible for the detoxification of Zearalenone.</title>
        <authorList>
            <person name="Hu J."/>
            <person name="Xu J."/>
        </authorList>
    </citation>
    <scope>NUCLEOTIDE SEQUENCE</scope>
    <source>
        <strain evidence="1">HQ</strain>
    </source>
</reference>
<dbReference type="RefSeq" id="WP_097388601.1">
    <property type="nucleotide sequence ID" value="NZ_JARDXE010000023.1"/>
</dbReference>
<name>A0AAW6LQX2_RHOSG</name>